<evidence type="ECO:0000256" key="2">
    <source>
        <dbReference type="SAM" id="Phobius"/>
    </source>
</evidence>
<comment type="caution">
    <text evidence="3">The sequence shown here is derived from an EMBL/GenBank/DDBJ whole genome shotgun (WGS) entry which is preliminary data.</text>
</comment>
<keyword evidence="2" id="KW-1133">Transmembrane helix</keyword>
<dbReference type="Pfam" id="PF18910">
    <property type="entry name" value="DUF5665"/>
    <property type="match status" value="1"/>
</dbReference>
<organism evidence="3 4">
    <name type="scientific">Candidatus Carbonibacillus altaicus</name>
    <dbReference type="NCBI Taxonomy" id="2163959"/>
    <lineage>
        <taxon>Bacteria</taxon>
        <taxon>Bacillati</taxon>
        <taxon>Bacillota</taxon>
        <taxon>Bacilli</taxon>
        <taxon>Bacillales</taxon>
        <taxon>Candidatus Carbonibacillus</taxon>
    </lineage>
</organism>
<evidence type="ECO:0000313" key="4">
    <source>
        <dbReference type="Proteomes" id="UP000244338"/>
    </source>
</evidence>
<feature type="region of interest" description="Disordered" evidence="1">
    <location>
        <begin position="1"/>
        <end position="39"/>
    </location>
</feature>
<name>A0A2R6Y2I5_9BACL</name>
<gene>
    <name evidence="3" type="ORF">BSOLF_2644</name>
</gene>
<proteinExistence type="predicted"/>
<dbReference type="EMBL" id="PEBX01000018">
    <property type="protein sequence ID" value="PTQ56842.1"/>
    <property type="molecule type" value="Genomic_DNA"/>
</dbReference>
<protein>
    <submittedName>
        <fullName evidence="3">Uncharacterized protein</fullName>
    </submittedName>
</protein>
<dbReference type="Proteomes" id="UP000244338">
    <property type="component" value="Unassembled WGS sequence"/>
</dbReference>
<keyword evidence="2" id="KW-0812">Transmembrane</keyword>
<feature type="transmembrane region" description="Helical" evidence="2">
    <location>
        <begin position="89"/>
        <end position="114"/>
    </location>
</feature>
<keyword evidence="2" id="KW-0472">Membrane</keyword>
<accession>A0A2R6Y2I5</accession>
<sequence>MKKMPPYRLSSKPETDRGRSPLPDHTDEPGEDQAKGHDPEKVEQLLTELETLLASTRPLARLAKMMEQGECYDLLYNYTRPFRIIYTNFLAGVVRGFGITIGATVIVALLVLVLRQFVSLPLIGEYIAKILDLVDVYRSVPLR</sequence>
<dbReference type="AlphaFoldDB" id="A0A2R6Y2I5"/>
<feature type="compositionally biased region" description="Basic and acidic residues" evidence="1">
    <location>
        <begin position="11"/>
        <end position="39"/>
    </location>
</feature>
<evidence type="ECO:0000313" key="3">
    <source>
        <dbReference type="EMBL" id="PTQ56842.1"/>
    </source>
</evidence>
<reference evidence="4" key="1">
    <citation type="journal article" date="2018" name="Sci. Rep.">
        <title>Lignite coal burning seam in the remote Altai Mountains harbors a hydrogen-driven thermophilic microbial community.</title>
        <authorList>
            <person name="Kadnikov V.V."/>
            <person name="Mardanov A.V."/>
            <person name="Ivasenko D.A."/>
            <person name="Antsiferov D.V."/>
            <person name="Beletsky A.V."/>
            <person name="Karnachuk O.V."/>
            <person name="Ravin N.V."/>
        </authorList>
    </citation>
    <scope>NUCLEOTIDE SEQUENCE [LARGE SCALE GENOMIC DNA]</scope>
</reference>
<dbReference type="InterPro" id="IPR043723">
    <property type="entry name" value="DUF5665"/>
</dbReference>
<evidence type="ECO:0000256" key="1">
    <source>
        <dbReference type="SAM" id="MobiDB-lite"/>
    </source>
</evidence>